<dbReference type="RefSeq" id="WP_058122944.1">
    <property type="nucleotide sequence ID" value="NZ_CYRX01000011.1"/>
</dbReference>
<dbReference type="EMBL" id="CYRX01000011">
    <property type="protein sequence ID" value="CUH59837.1"/>
    <property type="molecule type" value="Genomic_DNA"/>
</dbReference>
<dbReference type="AlphaFoldDB" id="A0A0P1FED0"/>
<gene>
    <name evidence="1" type="ORF">THS5294_01125</name>
</gene>
<evidence type="ECO:0000313" key="2">
    <source>
        <dbReference type="Proteomes" id="UP000051298"/>
    </source>
</evidence>
<sequence length="121" mass="13378">MDDHSAQQIRARQEQAWKLRDKLARDIAIAQDWTDLQLRLAAHGYTFKPAGGGLALYRIKGNVRLCKAGAIGPAYRQLAMRFNTPFPGHTHAHLATSIPNENGAGPISGPDPDDYILVEKY</sequence>
<name>A0A0P1FED0_9RHOB</name>
<organism evidence="1 2">
    <name type="scientific">Thalassobacter stenotrophicus</name>
    <dbReference type="NCBI Taxonomy" id="266809"/>
    <lineage>
        <taxon>Bacteria</taxon>
        <taxon>Pseudomonadati</taxon>
        <taxon>Pseudomonadota</taxon>
        <taxon>Alphaproteobacteria</taxon>
        <taxon>Rhodobacterales</taxon>
        <taxon>Roseobacteraceae</taxon>
        <taxon>Thalassobacter</taxon>
    </lineage>
</organism>
<proteinExistence type="predicted"/>
<dbReference type="Proteomes" id="UP000051298">
    <property type="component" value="Unassembled WGS sequence"/>
</dbReference>
<protein>
    <submittedName>
        <fullName evidence="1">Uncharacterized protein</fullName>
    </submittedName>
</protein>
<accession>A0A0P1FED0</accession>
<reference evidence="1 2" key="1">
    <citation type="submission" date="2015-09" db="EMBL/GenBank/DDBJ databases">
        <authorList>
            <consortium name="Swine Surveillance"/>
        </authorList>
    </citation>
    <scope>NUCLEOTIDE SEQUENCE [LARGE SCALE GENOMIC DNA]</scope>
    <source>
        <strain evidence="1 2">CECT 5294</strain>
    </source>
</reference>
<evidence type="ECO:0000313" key="1">
    <source>
        <dbReference type="EMBL" id="CUH59837.1"/>
    </source>
</evidence>